<evidence type="ECO:0000313" key="2">
    <source>
        <dbReference type="Proteomes" id="UP000607653"/>
    </source>
</evidence>
<proteinExistence type="predicted"/>
<protein>
    <submittedName>
        <fullName evidence="1">Uncharacterized protein</fullName>
    </submittedName>
</protein>
<dbReference type="EMBL" id="DUZY01000001">
    <property type="protein sequence ID" value="DAD22850.1"/>
    <property type="molecule type" value="Genomic_DNA"/>
</dbReference>
<keyword evidence="2" id="KW-1185">Reference proteome</keyword>
<gene>
    <name evidence="1" type="ORF">HUJ06_024313</name>
</gene>
<name>A0A822XR14_NELNU</name>
<dbReference type="Proteomes" id="UP000607653">
    <property type="component" value="Unassembled WGS sequence"/>
</dbReference>
<sequence length="64" mass="7487">MQAPVDKDDSMEGIGGSVSMFIYLVLQRWQHHRCHTQIFDRGEEMVDTSQSAYHPPDPHRFSRK</sequence>
<reference evidence="1 2" key="1">
    <citation type="journal article" date="2020" name="Mol. Biol. Evol.">
        <title>Distinct Expression and Methylation Patterns for Genes with Different Fates following a Single Whole-Genome Duplication in Flowering Plants.</title>
        <authorList>
            <person name="Shi T."/>
            <person name="Rahmani R.S."/>
            <person name="Gugger P.F."/>
            <person name="Wang M."/>
            <person name="Li H."/>
            <person name="Zhang Y."/>
            <person name="Li Z."/>
            <person name="Wang Q."/>
            <person name="Van de Peer Y."/>
            <person name="Marchal K."/>
            <person name="Chen J."/>
        </authorList>
    </citation>
    <scope>NUCLEOTIDE SEQUENCE [LARGE SCALE GENOMIC DNA]</scope>
    <source>
        <tissue evidence="1">Leaf</tissue>
    </source>
</reference>
<dbReference type="AlphaFoldDB" id="A0A822XR14"/>
<accession>A0A822XR14</accession>
<evidence type="ECO:0000313" key="1">
    <source>
        <dbReference type="EMBL" id="DAD22850.1"/>
    </source>
</evidence>
<comment type="caution">
    <text evidence="1">The sequence shown here is derived from an EMBL/GenBank/DDBJ whole genome shotgun (WGS) entry which is preliminary data.</text>
</comment>
<organism evidence="1 2">
    <name type="scientific">Nelumbo nucifera</name>
    <name type="common">Sacred lotus</name>
    <dbReference type="NCBI Taxonomy" id="4432"/>
    <lineage>
        <taxon>Eukaryota</taxon>
        <taxon>Viridiplantae</taxon>
        <taxon>Streptophyta</taxon>
        <taxon>Embryophyta</taxon>
        <taxon>Tracheophyta</taxon>
        <taxon>Spermatophyta</taxon>
        <taxon>Magnoliopsida</taxon>
        <taxon>Proteales</taxon>
        <taxon>Nelumbonaceae</taxon>
        <taxon>Nelumbo</taxon>
    </lineage>
</organism>